<comment type="caution">
    <text evidence="1">The sequence shown here is derived from an EMBL/GenBank/DDBJ whole genome shotgun (WGS) entry which is preliminary data.</text>
</comment>
<protein>
    <submittedName>
        <fullName evidence="1">Uncharacterized protein</fullName>
    </submittedName>
</protein>
<gene>
    <name evidence="1" type="ORF">IWQ57_002085</name>
</gene>
<name>A0ACC1K2B6_9FUNG</name>
<dbReference type="EMBL" id="JANBUJ010000489">
    <property type="protein sequence ID" value="KAJ2771716.1"/>
    <property type="molecule type" value="Genomic_DNA"/>
</dbReference>
<proteinExistence type="predicted"/>
<evidence type="ECO:0000313" key="2">
    <source>
        <dbReference type="Proteomes" id="UP001140234"/>
    </source>
</evidence>
<organism evidence="1 2">
    <name type="scientific">Coemansia nantahalensis</name>
    <dbReference type="NCBI Taxonomy" id="2789366"/>
    <lineage>
        <taxon>Eukaryota</taxon>
        <taxon>Fungi</taxon>
        <taxon>Fungi incertae sedis</taxon>
        <taxon>Zoopagomycota</taxon>
        <taxon>Kickxellomycotina</taxon>
        <taxon>Kickxellomycetes</taxon>
        <taxon>Kickxellales</taxon>
        <taxon>Kickxellaceae</taxon>
        <taxon>Coemansia</taxon>
    </lineage>
</organism>
<reference evidence="1" key="1">
    <citation type="submission" date="2022-07" db="EMBL/GenBank/DDBJ databases">
        <title>Phylogenomic reconstructions and comparative analyses of Kickxellomycotina fungi.</title>
        <authorList>
            <person name="Reynolds N.K."/>
            <person name="Stajich J.E."/>
            <person name="Barry K."/>
            <person name="Grigoriev I.V."/>
            <person name="Crous P."/>
            <person name="Smith M.E."/>
        </authorList>
    </citation>
    <scope>NUCLEOTIDE SEQUENCE</scope>
    <source>
        <strain evidence="1">CBS 109366</strain>
    </source>
</reference>
<dbReference type="Proteomes" id="UP001140234">
    <property type="component" value="Unassembled WGS sequence"/>
</dbReference>
<keyword evidence="2" id="KW-1185">Reference proteome</keyword>
<sequence length="175" mass="18395">MAKLSQHDKEKARQTQEVEARLRASATSAAHVVDGWLGGSDSDNDSREPAGGSGVKARDLFQGRPARLGVGAKFLSHREMQNNSSSAGLLTADELSLKRKLTRGAAPPAAQPDAAKDAATNAGDISDDDVDSRSKMVSRTRPPAGAAGPAPLPPPAKKKKKAAALLDSLVQRRRR</sequence>
<evidence type="ECO:0000313" key="1">
    <source>
        <dbReference type="EMBL" id="KAJ2771716.1"/>
    </source>
</evidence>
<accession>A0ACC1K2B6</accession>